<protein>
    <submittedName>
        <fullName evidence="2">Uncharacterized protein</fullName>
    </submittedName>
</protein>
<gene>
    <name evidence="2" type="ordered locus">Caci_4621</name>
</gene>
<evidence type="ECO:0000313" key="3">
    <source>
        <dbReference type="Proteomes" id="UP000000851"/>
    </source>
</evidence>
<dbReference type="EMBL" id="CP001700">
    <property type="protein sequence ID" value="ACU73482.1"/>
    <property type="molecule type" value="Genomic_DNA"/>
</dbReference>
<evidence type="ECO:0000256" key="1">
    <source>
        <dbReference type="SAM" id="MobiDB-lite"/>
    </source>
</evidence>
<keyword evidence="3" id="KW-1185">Reference proteome</keyword>
<accession>C7PY22</accession>
<reference evidence="2 3" key="1">
    <citation type="journal article" date="2009" name="Stand. Genomic Sci.">
        <title>Complete genome sequence of Catenulispora acidiphila type strain (ID 139908).</title>
        <authorList>
            <person name="Copeland A."/>
            <person name="Lapidus A."/>
            <person name="Glavina Del Rio T."/>
            <person name="Nolan M."/>
            <person name="Lucas S."/>
            <person name="Chen F."/>
            <person name="Tice H."/>
            <person name="Cheng J.F."/>
            <person name="Bruce D."/>
            <person name="Goodwin L."/>
            <person name="Pitluck S."/>
            <person name="Mikhailova N."/>
            <person name="Pati A."/>
            <person name="Ivanova N."/>
            <person name="Mavromatis K."/>
            <person name="Chen A."/>
            <person name="Palaniappan K."/>
            <person name="Chain P."/>
            <person name="Land M."/>
            <person name="Hauser L."/>
            <person name="Chang Y.J."/>
            <person name="Jeffries C.D."/>
            <person name="Chertkov O."/>
            <person name="Brettin T."/>
            <person name="Detter J.C."/>
            <person name="Han C."/>
            <person name="Ali Z."/>
            <person name="Tindall B.J."/>
            <person name="Goker M."/>
            <person name="Bristow J."/>
            <person name="Eisen J.A."/>
            <person name="Markowitz V."/>
            <person name="Hugenholtz P."/>
            <person name="Kyrpides N.C."/>
            <person name="Klenk H.P."/>
        </authorList>
    </citation>
    <scope>NUCLEOTIDE SEQUENCE [LARGE SCALE GENOMIC DNA]</scope>
    <source>
        <strain evidence="3">DSM 44928 / JCM 14897 / NBRC 102108 / NRRL B-24433 / ID139908</strain>
    </source>
</reference>
<dbReference type="HOGENOM" id="CLU_1649069_0_0_11"/>
<dbReference type="KEGG" id="cai:Caci_4621"/>
<evidence type="ECO:0000313" key="2">
    <source>
        <dbReference type="EMBL" id="ACU73482.1"/>
    </source>
</evidence>
<feature type="region of interest" description="Disordered" evidence="1">
    <location>
        <begin position="64"/>
        <end position="160"/>
    </location>
</feature>
<sequence>MDTPALPPAEVLRVLEGMSFFQKRALKKAGFKWDGLHRLAAATYGAGLVEAVLACHTDVLGREPRADEPEKALAAQRHPGVSAATGSAGTTMDVSASGRGRMNIDPELLAQMEAAKKEKKKADKAAKADKSNRSDRSGRPDRPDRSAKDQRQRPGDRKLP</sequence>
<dbReference type="STRING" id="479433.Caci_4621"/>
<dbReference type="Proteomes" id="UP000000851">
    <property type="component" value="Chromosome"/>
</dbReference>
<proteinExistence type="predicted"/>
<organism evidence="2 3">
    <name type="scientific">Catenulispora acidiphila (strain DSM 44928 / JCM 14897 / NBRC 102108 / NRRL B-24433 / ID139908)</name>
    <dbReference type="NCBI Taxonomy" id="479433"/>
    <lineage>
        <taxon>Bacteria</taxon>
        <taxon>Bacillati</taxon>
        <taxon>Actinomycetota</taxon>
        <taxon>Actinomycetes</taxon>
        <taxon>Catenulisporales</taxon>
        <taxon>Catenulisporaceae</taxon>
        <taxon>Catenulispora</taxon>
    </lineage>
</organism>
<dbReference type="AlphaFoldDB" id="C7PY22"/>
<feature type="compositionally biased region" description="Basic and acidic residues" evidence="1">
    <location>
        <begin position="114"/>
        <end position="160"/>
    </location>
</feature>
<feature type="compositionally biased region" description="Polar residues" evidence="1">
    <location>
        <begin position="84"/>
        <end position="94"/>
    </location>
</feature>
<dbReference type="InParanoid" id="C7PY22"/>
<dbReference type="RefSeq" id="WP_015793211.1">
    <property type="nucleotide sequence ID" value="NC_013131.1"/>
</dbReference>
<name>C7PY22_CATAD</name>